<dbReference type="InterPro" id="IPR002810">
    <property type="entry name" value="NfeD-like_C"/>
</dbReference>
<dbReference type="AlphaFoldDB" id="A0A367ZP28"/>
<sequence>MRSLRVPSIVGLVALVLGLVLLRPSLAQEMSGSELMPPPERPATSGPALAPTAQPGGTTAPAAPAEGRPAPGNAPTQGVPIGPVEPVPLPPPEPPAETPELSPTSLGIVVLAMLIGGLILLFIEVALIPGFGLTGITGILIILAGLGLAFWKLDLRLAVVYTLVSFVALVALVLWAVYVFPYTSLGKRFRLETKISVEDGYTAIRDLSPYVGKEGVATSDLRPSGIARIGDERLDVISDGEFIPRGTPIKVIKVKSGSLIVIPLDSANPPPAA</sequence>
<feature type="compositionally biased region" description="Low complexity" evidence="5">
    <location>
        <begin position="46"/>
        <end position="75"/>
    </location>
</feature>
<keyword evidence="2 6" id="KW-0812">Transmembrane</keyword>
<dbReference type="Proteomes" id="UP000252355">
    <property type="component" value="Unassembled WGS sequence"/>
</dbReference>
<proteinExistence type="predicted"/>
<feature type="transmembrane region" description="Helical" evidence="6">
    <location>
        <begin position="104"/>
        <end position="123"/>
    </location>
</feature>
<evidence type="ECO:0000256" key="6">
    <source>
        <dbReference type="SAM" id="Phobius"/>
    </source>
</evidence>
<organism evidence="8 9">
    <name type="scientific">Candidatus Ozemobacter sibiricus</name>
    <dbReference type="NCBI Taxonomy" id="2268124"/>
    <lineage>
        <taxon>Bacteria</taxon>
        <taxon>Candidatus Ozemobacteria</taxon>
        <taxon>Candidatus Ozemobacterales</taxon>
        <taxon>Candidatus Ozemobacteraceae</taxon>
        <taxon>Candidatus Ozemobacter</taxon>
    </lineage>
</organism>
<dbReference type="EMBL" id="QOQW01000011">
    <property type="protein sequence ID" value="RCK79617.1"/>
    <property type="molecule type" value="Genomic_DNA"/>
</dbReference>
<feature type="compositionally biased region" description="Pro residues" evidence="5">
    <location>
        <begin position="83"/>
        <end position="97"/>
    </location>
</feature>
<gene>
    <name evidence="8" type="ORF">OZSIB_4089</name>
</gene>
<dbReference type="GO" id="GO:0005886">
    <property type="term" value="C:plasma membrane"/>
    <property type="evidence" value="ECO:0007669"/>
    <property type="project" value="TreeGrafter"/>
</dbReference>
<feature type="transmembrane region" description="Helical" evidence="6">
    <location>
        <begin position="130"/>
        <end position="151"/>
    </location>
</feature>
<feature type="region of interest" description="Disordered" evidence="5">
    <location>
        <begin position="31"/>
        <end position="100"/>
    </location>
</feature>
<reference evidence="8 9" key="1">
    <citation type="submission" date="2018-05" db="EMBL/GenBank/DDBJ databases">
        <title>A metagenomic window into the 2 km-deep terrestrial subsurface aquifer revealed taxonomically and functionally diverse microbial community comprising novel uncultured bacterial lineages.</title>
        <authorList>
            <person name="Kadnikov V.V."/>
            <person name="Mardanov A.V."/>
            <person name="Beletsky A.V."/>
            <person name="Banks D."/>
            <person name="Pimenov N.V."/>
            <person name="Frank Y.A."/>
            <person name="Karnachuk O.V."/>
            <person name="Ravin N.V."/>
        </authorList>
    </citation>
    <scope>NUCLEOTIDE SEQUENCE [LARGE SCALE GENOMIC DNA]</scope>
    <source>
        <strain evidence="8">BY5</strain>
    </source>
</reference>
<evidence type="ECO:0000256" key="4">
    <source>
        <dbReference type="ARBA" id="ARBA00023136"/>
    </source>
</evidence>
<evidence type="ECO:0000256" key="1">
    <source>
        <dbReference type="ARBA" id="ARBA00004141"/>
    </source>
</evidence>
<keyword evidence="3 6" id="KW-1133">Transmembrane helix</keyword>
<keyword evidence="4 6" id="KW-0472">Membrane</keyword>
<protein>
    <recommendedName>
        <fullName evidence="7">NfeD-like C-terminal domain-containing protein</fullName>
    </recommendedName>
</protein>
<dbReference type="InterPro" id="IPR052165">
    <property type="entry name" value="Membrane_assoc_protease"/>
</dbReference>
<evidence type="ECO:0000256" key="2">
    <source>
        <dbReference type="ARBA" id="ARBA00022692"/>
    </source>
</evidence>
<dbReference type="InterPro" id="IPR012340">
    <property type="entry name" value="NA-bd_OB-fold"/>
</dbReference>
<evidence type="ECO:0000256" key="3">
    <source>
        <dbReference type="ARBA" id="ARBA00022989"/>
    </source>
</evidence>
<dbReference type="Gene3D" id="2.40.50.140">
    <property type="entry name" value="Nucleic acid-binding proteins"/>
    <property type="match status" value="1"/>
</dbReference>
<dbReference type="Pfam" id="PF01957">
    <property type="entry name" value="NfeD"/>
    <property type="match status" value="1"/>
</dbReference>
<comment type="caution">
    <text evidence="8">The sequence shown here is derived from an EMBL/GenBank/DDBJ whole genome shotgun (WGS) entry which is preliminary data.</text>
</comment>
<evidence type="ECO:0000256" key="5">
    <source>
        <dbReference type="SAM" id="MobiDB-lite"/>
    </source>
</evidence>
<accession>A0A367ZP28</accession>
<comment type="subcellular location">
    <subcellularLocation>
        <location evidence="1">Membrane</location>
        <topology evidence="1">Multi-pass membrane protein</topology>
    </subcellularLocation>
</comment>
<evidence type="ECO:0000313" key="8">
    <source>
        <dbReference type="EMBL" id="RCK79617.1"/>
    </source>
</evidence>
<feature type="domain" description="NfeD-like C-terminal" evidence="7">
    <location>
        <begin position="210"/>
        <end position="261"/>
    </location>
</feature>
<evidence type="ECO:0000259" key="7">
    <source>
        <dbReference type="Pfam" id="PF01957"/>
    </source>
</evidence>
<evidence type="ECO:0000313" key="9">
    <source>
        <dbReference type="Proteomes" id="UP000252355"/>
    </source>
</evidence>
<dbReference type="PANTHER" id="PTHR33507">
    <property type="entry name" value="INNER MEMBRANE PROTEIN YBBJ"/>
    <property type="match status" value="1"/>
</dbReference>
<name>A0A367ZP28_9BACT</name>
<feature type="transmembrane region" description="Helical" evidence="6">
    <location>
        <begin position="157"/>
        <end position="180"/>
    </location>
</feature>
<dbReference type="PANTHER" id="PTHR33507:SF3">
    <property type="entry name" value="INNER MEMBRANE PROTEIN YBBJ"/>
    <property type="match status" value="1"/>
</dbReference>